<name>X1FM43_9ZZZZ</name>
<evidence type="ECO:0000256" key="1">
    <source>
        <dbReference type="ARBA" id="ARBA00023235"/>
    </source>
</evidence>
<dbReference type="SUPFAM" id="SSF53743">
    <property type="entry name" value="FucI/AraA N-terminal and middle domains"/>
    <property type="match status" value="1"/>
</dbReference>
<keyword evidence="1" id="KW-0413">Isomerase</keyword>
<dbReference type="EMBL" id="BARU01007543">
    <property type="protein sequence ID" value="GAH46017.1"/>
    <property type="molecule type" value="Genomic_DNA"/>
</dbReference>
<protein>
    <recommendedName>
        <fullName evidence="4">Fucose isomerase</fullName>
    </recommendedName>
</protein>
<feature type="non-terminal residue" evidence="3">
    <location>
        <position position="306"/>
    </location>
</feature>
<dbReference type="GO" id="GO:0005737">
    <property type="term" value="C:cytoplasm"/>
    <property type="evidence" value="ECO:0007669"/>
    <property type="project" value="InterPro"/>
</dbReference>
<gene>
    <name evidence="3" type="ORF">S03H2_14846</name>
</gene>
<dbReference type="PANTHER" id="PTHR36120:SF1">
    <property type="entry name" value="L-FUCOSE ISOMERASE C-TERMINAL DOMAIN-CONTAINING PROTEIN"/>
    <property type="match status" value="1"/>
</dbReference>
<evidence type="ECO:0000313" key="3">
    <source>
        <dbReference type="EMBL" id="GAH46017.1"/>
    </source>
</evidence>
<dbReference type="GO" id="GO:0005996">
    <property type="term" value="P:monosaccharide metabolic process"/>
    <property type="evidence" value="ECO:0007669"/>
    <property type="project" value="InterPro"/>
</dbReference>
<evidence type="ECO:0008006" key="4">
    <source>
        <dbReference type="Google" id="ProtNLM"/>
    </source>
</evidence>
<dbReference type="PANTHER" id="PTHR36120">
    <property type="entry name" value="FUCOSE ISOMERASE"/>
    <property type="match status" value="1"/>
</dbReference>
<dbReference type="GO" id="GO:0016861">
    <property type="term" value="F:intramolecular oxidoreductase activity, interconverting aldoses and ketoses"/>
    <property type="evidence" value="ECO:0007669"/>
    <property type="project" value="InterPro"/>
</dbReference>
<organism evidence="3">
    <name type="scientific">marine sediment metagenome</name>
    <dbReference type="NCBI Taxonomy" id="412755"/>
    <lineage>
        <taxon>unclassified sequences</taxon>
        <taxon>metagenomes</taxon>
        <taxon>ecological metagenomes</taxon>
    </lineage>
</organism>
<reference evidence="3" key="1">
    <citation type="journal article" date="2014" name="Front. Microbiol.">
        <title>High frequency of phylogenetically diverse reductive dehalogenase-homologous genes in deep subseafloor sedimentary metagenomes.</title>
        <authorList>
            <person name="Kawai M."/>
            <person name="Futagami T."/>
            <person name="Toyoda A."/>
            <person name="Takaki Y."/>
            <person name="Nishi S."/>
            <person name="Hori S."/>
            <person name="Arai W."/>
            <person name="Tsubouchi T."/>
            <person name="Morono Y."/>
            <person name="Uchiyama I."/>
            <person name="Ito T."/>
            <person name="Fujiyama A."/>
            <person name="Inagaki F."/>
            <person name="Takami H."/>
        </authorList>
    </citation>
    <scope>NUCLEOTIDE SEQUENCE</scope>
    <source>
        <strain evidence="3">Expedition CK06-06</strain>
    </source>
</reference>
<proteinExistence type="predicted"/>
<keyword evidence="2" id="KW-0119">Carbohydrate metabolism</keyword>
<dbReference type="AlphaFoldDB" id="X1FM43"/>
<comment type="caution">
    <text evidence="3">The sequence shown here is derived from an EMBL/GenBank/DDBJ whole genome shotgun (WGS) entry which is preliminary data.</text>
</comment>
<dbReference type="InterPro" id="IPR009015">
    <property type="entry name" value="Fucose_isomerase_N/cen_sf"/>
</dbReference>
<accession>X1FM43</accession>
<evidence type="ECO:0000256" key="2">
    <source>
        <dbReference type="ARBA" id="ARBA00023277"/>
    </source>
</evidence>
<sequence length="306" mass="34183">MASEKSRFALFFGNRGFFPAALQAEARKQLRDRLKQLGHKTLLLGASHTRYGAVETPAEGELYANWLHQNRGRYDGIILSLPNFGDETGAIAALKDCGVPILIQAYPDEPDKMAPELRRDAFCGKFSIMDVFYQNGLKFTALKPHTVQPASDRFAENVDYFDRMCRAVNGMKNMVVGAIGARTTAFKTVRIDELALQRADITMETLDLSDIFARMAALKDSDRKVRAKAKRLQEYTRWTGVPEAAFNNICKLGVAVDEVVKEYKMDAVAIRCWIEMQQQLGISPCVLLSEMNDRGVVTACEVDVGN</sequence>